<feature type="transmembrane region" description="Helical" evidence="5">
    <location>
        <begin position="143"/>
        <end position="162"/>
    </location>
</feature>
<evidence type="ECO:0000313" key="6">
    <source>
        <dbReference type="EMBL" id="JAS35661.1"/>
    </source>
</evidence>
<name>A0A1B6ECK9_9HEMI</name>
<dbReference type="InterPro" id="IPR002293">
    <property type="entry name" value="AA/rel_permease1"/>
</dbReference>
<evidence type="ECO:0000256" key="1">
    <source>
        <dbReference type="ARBA" id="ARBA00004141"/>
    </source>
</evidence>
<evidence type="ECO:0000256" key="3">
    <source>
        <dbReference type="ARBA" id="ARBA00022989"/>
    </source>
</evidence>
<dbReference type="PANTHER" id="PTHR11785:SF535">
    <property type="entry name" value="GH08870P"/>
    <property type="match status" value="1"/>
</dbReference>
<dbReference type="FunFam" id="1.20.1740.10:FF:000092">
    <property type="entry name" value="Putative L-type amino acid transporter 1-like protein MLAS"/>
    <property type="match status" value="1"/>
</dbReference>
<feature type="transmembrane region" description="Helical" evidence="5">
    <location>
        <begin position="33"/>
        <end position="53"/>
    </location>
</feature>
<evidence type="ECO:0000256" key="5">
    <source>
        <dbReference type="SAM" id="Phobius"/>
    </source>
</evidence>
<dbReference type="PANTHER" id="PTHR11785">
    <property type="entry name" value="AMINO ACID TRANSPORTER"/>
    <property type="match status" value="1"/>
</dbReference>
<comment type="subcellular location">
    <subcellularLocation>
        <location evidence="1">Membrane</location>
        <topology evidence="1">Multi-pass membrane protein</topology>
    </subcellularLocation>
</comment>
<dbReference type="EMBL" id="GEDC01001637">
    <property type="protein sequence ID" value="JAS35661.1"/>
    <property type="molecule type" value="Transcribed_RNA"/>
</dbReference>
<protein>
    <recommendedName>
        <fullName evidence="7">Amino acid permease/ SLC12A domain-containing protein</fullName>
    </recommendedName>
</protein>
<accession>A0A1B6ECK9</accession>
<keyword evidence="4 5" id="KW-0472">Membrane</keyword>
<dbReference type="InterPro" id="IPR050598">
    <property type="entry name" value="AminoAcid_Transporter"/>
</dbReference>
<evidence type="ECO:0008006" key="7">
    <source>
        <dbReference type="Google" id="ProtNLM"/>
    </source>
</evidence>
<gene>
    <name evidence="6" type="ORF">g.34856</name>
</gene>
<organism evidence="6">
    <name type="scientific">Clastoptera arizonana</name>
    <name type="common">Arizona spittle bug</name>
    <dbReference type="NCBI Taxonomy" id="38151"/>
    <lineage>
        <taxon>Eukaryota</taxon>
        <taxon>Metazoa</taxon>
        <taxon>Ecdysozoa</taxon>
        <taxon>Arthropoda</taxon>
        <taxon>Hexapoda</taxon>
        <taxon>Insecta</taxon>
        <taxon>Pterygota</taxon>
        <taxon>Neoptera</taxon>
        <taxon>Paraneoptera</taxon>
        <taxon>Hemiptera</taxon>
        <taxon>Auchenorrhyncha</taxon>
        <taxon>Cercopoidea</taxon>
        <taxon>Clastopteridae</taxon>
        <taxon>Clastoptera</taxon>
    </lineage>
</organism>
<evidence type="ECO:0000256" key="2">
    <source>
        <dbReference type="ARBA" id="ARBA00022692"/>
    </source>
</evidence>
<dbReference type="GO" id="GO:0016020">
    <property type="term" value="C:membrane"/>
    <property type="evidence" value="ECO:0007669"/>
    <property type="project" value="UniProtKB-SubCell"/>
</dbReference>
<feature type="transmembrane region" description="Helical" evidence="5">
    <location>
        <begin position="101"/>
        <end position="123"/>
    </location>
</feature>
<proteinExistence type="predicted"/>
<keyword evidence="2 5" id="KW-0812">Transmembrane</keyword>
<dbReference type="AlphaFoldDB" id="A0A1B6ECK9"/>
<dbReference type="Gene3D" id="1.20.1740.10">
    <property type="entry name" value="Amino acid/polyamine transporter I"/>
    <property type="match status" value="1"/>
</dbReference>
<reference evidence="6" key="1">
    <citation type="submission" date="2015-12" db="EMBL/GenBank/DDBJ databases">
        <title>De novo transcriptome assembly of four potential Pierce s Disease insect vectors from Arizona vineyards.</title>
        <authorList>
            <person name="Tassone E.E."/>
        </authorList>
    </citation>
    <scope>NUCLEOTIDE SEQUENCE</scope>
</reference>
<dbReference type="GO" id="GO:0015179">
    <property type="term" value="F:L-amino acid transmembrane transporter activity"/>
    <property type="evidence" value="ECO:0007669"/>
    <property type="project" value="TreeGrafter"/>
</dbReference>
<evidence type="ECO:0000256" key="4">
    <source>
        <dbReference type="ARBA" id="ARBA00023136"/>
    </source>
</evidence>
<sequence length="172" mass="18567">MERPNQHSKSQSGHLLMTPVEGKTERVKMKKQLGLLEGVAIILGIIFGSGIFISPRGVIEEVGSAGSSLVIWALCGFLSMIGALCYAELGTSIPKSGGDYAYIFEAFGPVPAFLYLWAAMLIFVPSTNAIMGLTFAKYVIQPFFPACALPDVSVRFIAAVVISKEILIKFIF</sequence>
<dbReference type="Pfam" id="PF13520">
    <property type="entry name" value="AA_permease_2"/>
    <property type="match status" value="1"/>
</dbReference>
<keyword evidence="3 5" id="KW-1133">Transmembrane helix</keyword>
<feature type="transmembrane region" description="Helical" evidence="5">
    <location>
        <begin position="65"/>
        <end position="89"/>
    </location>
</feature>